<keyword evidence="1" id="KW-1133">Transmembrane helix</keyword>
<keyword evidence="3" id="KW-1185">Reference proteome</keyword>
<name>A0ABP1FAD5_9FLAO</name>
<proteinExistence type="predicted"/>
<evidence type="ECO:0000313" key="3">
    <source>
        <dbReference type="Proteomes" id="UP001497602"/>
    </source>
</evidence>
<organism evidence="2 3">
    <name type="scientific">Tenacibaculum vairaonense</name>
    <dbReference type="NCBI Taxonomy" id="3137860"/>
    <lineage>
        <taxon>Bacteria</taxon>
        <taxon>Pseudomonadati</taxon>
        <taxon>Bacteroidota</taxon>
        <taxon>Flavobacteriia</taxon>
        <taxon>Flavobacteriales</taxon>
        <taxon>Flavobacteriaceae</taxon>
        <taxon>Tenacibaculum</taxon>
    </lineage>
</organism>
<keyword evidence="1" id="KW-0812">Transmembrane</keyword>
<comment type="caution">
    <text evidence="2">The sequence shown here is derived from an EMBL/GenBank/DDBJ whole genome shotgun (WGS) entry which is preliminary data.</text>
</comment>
<dbReference type="Proteomes" id="UP001497602">
    <property type="component" value="Unassembled WGS sequence"/>
</dbReference>
<accession>A0ABP1FAD5</accession>
<reference evidence="2 3" key="1">
    <citation type="submission" date="2024-05" db="EMBL/GenBank/DDBJ databases">
        <authorList>
            <person name="Duchaud E."/>
        </authorList>
    </citation>
    <scope>NUCLEOTIDE SEQUENCE [LARGE SCALE GENOMIC DNA]</scope>
    <source>
        <strain evidence="2">Ena-SAMPLE-TAB-13-05-2024-13:56:06:370-140305</strain>
    </source>
</reference>
<evidence type="ECO:0000313" key="2">
    <source>
        <dbReference type="EMBL" id="CAL2106741.1"/>
    </source>
</evidence>
<keyword evidence="1" id="KW-0472">Membrane</keyword>
<dbReference type="PROSITE" id="PS51257">
    <property type="entry name" value="PROKAR_LIPOPROTEIN"/>
    <property type="match status" value="1"/>
</dbReference>
<evidence type="ECO:0000256" key="1">
    <source>
        <dbReference type="SAM" id="Phobius"/>
    </source>
</evidence>
<feature type="transmembrane region" description="Helical" evidence="1">
    <location>
        <begin position="74"/>
        <end position="92"/>
    </location>
</feature>
<feature type="transmembrane region" description="Helical" evidence="1">
    <location>
        <begin position="33"/>
        <end position="53"/>
    </location>
</feature>
<protein>
    <submittedName>
        <fullName evidence="2">DUF4405 domain-containing protein</fullName>
    </submittedName>
</protein>
<feature type="transmembrane region" description="Helical" evidence="1">
    <location>
        <begin position="7"/>
        <end position="27"/>
    </location>
</feature>
<gene>
    <name evidence="2" type="ORF">T190115A13A_20021</name>
</gene>
<sequence>MNRRLLGNLLTAIFIILSISGCLLYFFPFQKSIASIHTFFALFFTLGVIFHIINNKKALTNYISGKRASSLQKLQSPFIIILSFILVLSLYYQLPLISELYNYGNRIRNKQIGKKEKDNNYQIIDLPNAIGTKNILIELKKGNSFQYPLFAIWLEDLKGNYIKTLYVSRVIASSSFDYGIKIKNKWKPAIVRRPESLPVWSHKRGIIEQDSLYIPLHNTSDLDAYSGATPTGNFIINSKTHFKKNTGYKVFLELNQSYDWNDYYTKNKFPNDAIYTGSGKVGQPSLVYSSTINTIDDISKTNYLMDLIGHGHHSGNNGNLYSDLSNITTAKDIASRIIITIQ</sequence>
<dbReference type="EMBL" id="CAXJRC010000022">
    <property type="protein sequence ID" value="CAL2106741.1"/>
    <property type="molecule type" value="Genomic_DNA"/>
</dbReference>
<dbReference type="RefSeq" id="WP_348738488.1">
    <property type="nucleotide sequence ID" value="NZ_CAXJRC010000022.1"/>
</dbReference>